<dbReference type="Proteomes" id="UP000638648">
    <property type="component" value="Unassembled WGS sequence"/>
</dbReference>
<dbReference type="EMBL" id="JADBEM010000001">
    <property type="protein sequence ID" value="MBE1603474.1"/>
    <property type="molecule type" value="Genomic_DNA"/>
</dbReference>
<organism evidence="2 3">
    <name type="scientific">Actinopolymorpha pittospori</name>
    <dbReference type="NCBI Taxonomy" id="648752"/>
    <lineage>
        <taxon>Bacteria</taxon>
        <taxon>Bacillati</taxon>
        <taxon>Actinomycetota</taxon>
        <taxon>Actinomycetes</taxon>
        <taxon>Propionibacteriales</taxon>
        <taxon>Actinopolymorphaceae</taxon>
        <taxon>Actinopolymorpha</taxon>
    </lineage>
</organism>
<protein>
    <submittedName>
        <fullName evidence="2">Uncharacterized protein</fullName>
    </submittedName>
</protein>
<keyword evidence="3" id="KW-1185">Reference proteome</keyword>
<accession>A0A927MMX4</accession>
<feature type="region of interest" description="Disordered" evidence="1">
    <location>
        <begin position="1"/>
        <end position="33"/>
    </location>
</feature>
<evidence type="ECO:0000313" key="3">
    <source>
        <dbReference type="Proteomes" id="UP000638648"/>
    </source>
</evidence>
<comment type="caution">
    <text evidence="2">The sequence shown here is derived from an EMBL/GenBank/DDBJ whole genome shotgun (WGS) entry which is preliminary data.</text>
</comment>
<gene>
    <name evidence="2" type="ORF">HEB94_000322</name>
</gene>
<name>A0A927MMX4_9ACTN</name>
<reference evidence="2" key="1">
    <citation type="submission" date="2020-10" db="EMBL/GenBank/DDBJ databases">
        <title>Sequencing the genomes of 1000 actinobacteria strains.</title>
        <authorList>
            <person name="Klenk H.-P."/>
        </authorList>
    </citation>
    <scope>NUCLEOTIDE SEQUENCE</scope>
    <source>
        <strain evidence="2">DSM 45354</strain>
    </source>
</reference>
<evidence type="ECO:0000256" key="1">
    <source>
        <dbReference type="SAM" id="MobiDB-lite"/>
    </source>
</evidence>
<sequence length="33" mass="3620">MSPFSGRQGVELRPSEEPLPTTKLYPGSGWDLS</sequence>
<evidence type="ECO:0000313" key="2">
    <source>
        <dbReference type="EMBL" id="MBE1603474.1"/>
    </source>
</evidence>
<dbReference type="AlphaFoldDB" id="A0A927MMX4"/>
<proteinExistence type="predicted"/>